<dbReference type="Proteomes" id="UP000319257">
    <property type="component" value="Unassembled WGS sequence"/>
</dbReference>
<sequence length="462" mass="50921">MAPMFPLFAETFHLSEEEVPLITGVTVVVLGFSNFIAIPCSRIFGRRAVALSFGILFLVTSIWQAVAQNYASFMASRAVIGIAAAPSETLMVQVIADLWFIHERGFWMGVYFTSMSFGACIGPVISGNIAERHGWRSFFWLSAGLIAFNLILILFLFPETKYNRETLLNSSESPATPASTTHTDDFKVEAESQCVQQHVETIGHAVLVGKGRPSRGQFWLFQKPHRHYKQFIIRDFVGPIRAAALPIVLFASLNLMGTANLALYWNITESPILESPRYGFTPARVGLSNFGFAGGAFVGMLTAGPLSDWMVQRATVRNNGVREAEMRLPALIPFAITTVVGTVIGGIAVREGWDWPLIVVMGFGSSGLAVCSIAVIAIAYALDVYKPLSGEIMVVGTVFKNVTGFAMTYWVPPMVVNRGYILPLMIWFVFTAGPFLLAIPLYIWGKKLRAIPAFRGRSMHWE</sequence>
<dbReference type="GeneID" id="41968664"/>
<comment type="caution">
    <text evidence="7">The sequence shown here is derived from an EMBL/GenBank/DDBJ whole genome shotgun (WGS) entry which is preliminary data.</text>
</comment>
<dbReference type="GO" id="GO:0022857">
    <property type="term" value="F:transmembrane transporter activity"/>
    <property type="evidence" value="ECO:0007669"/>
    <property type="project" value="InterPro"/>
</dbReference>
<feature type="transmembrane region" description="Helical" evidence="5">
    <location>
        <begin position="20"/>
        <end position="41"/>
    </location>
</feature>
<accession>A0A507B0H1</accession>
<dbReference type="OrthoDB" id="5215911at2759"/>
<dbReference type="Gene3D" id="1.20.1250.20">
    <property type="entry name" value="MFS general substrate transporter like domains"/>
    <property type="match status" value="1"/>
</dbReference>
<dbReference type="AlphaFoldDB" id="A0A507B0H1"/>
<dbReference type="InterPro" id="IPR020846">
    <property type="entry name" value="MFS_dom"/>
</dbReference>
<keyword evidence="8" id="KW-1185">Reference proteome</keyword>
<protein>
    <recommendedName>
        <fullName evidence="6">Major facilitator superfamily (MFS) profile domain-containing protein</fullName>
    </recommendedName>
</protein>
<name>A0A507B0H1_9PEZI</name>
<feature type="transmembrane region" description="Helical" evidence="5">
    <location>
        <begin position="392"/>
        <end position="412"/>
    </location>
</feature>
<dbReference type="PROSITE" id="PS50850">
    <property type="entry name" value="MFS"/>
    <property type="match status" value="1"/>
</dbReference>
<keyword evidence="4 5" id="KW-0472">Membrane</keyword>
<evidence type="ECO:0000256" key="2">
    <source>
        <dbReference type="ARBA" id="ARBA00022692"/>
    </source>
</evidence>
<feature type="transmembrane region" description="Helical" evidence="5">
    <location>
        <begin position="243"/>
        <end position="267"/>
    </location>
</feature>
<feature type="transmembrane region" description="Helical" evidence="5">
    <location>
        <begin position="106"/>
        <end position="125"/>
    </location>
</feature>
<comment type="subcellular location">
    <subcellularLocation>
        <location evidence="1">Membrane</location>
        <topology evidence="1">Multi-pass membrane protein</topology>
    </subcellularLocation>
</comment>
<keyword evidence="3 5" id="KW-1133">Transmembrane helix</keyword>
<gene>
    <name evidence="7" type="ORF">E0L32_001217</name>
</gene>
<evidence type="ECO:0000256" key="5">
    <source>
        <dbReference type="SAM" id="Phobius"/>
    </source>
</evidence>
<feature type="transmembrane region" description="Helical" evidence="5">
    <location>
        <begin position="424"/>
        <end position="445"/>
    </location>
</feature>
<evidence type="ECO:0000259" key="6">
    <source>
        <dbReference type="PROSITE" id="PS50850"/>
    </source>
</evidence>
<dbReference type="PANTHER" id="PTHR23502:SF149">
    <property type="entry name" value="TRANSPORTER, PUTATIVE-RELATED"/>
    <property type="match status" value="1"/>
</dbReference>
<evidence type="ECO:0000313" key="7">
    <source>
        <dbReference type="EMBL" id="TPX10020.1"/>
    </source>
</evidence>
<dbReference type="RefSeq" id="XP_030991731.1">
    <property type="nucleotide sequence ID" value="XM_031135024.1"/>
</dbReference>
<dbReference type="Pfam" id="PF07690">
    <property type="entry name" value="MFS_1"/>
    <property type="match status" value="1"/>
</dbReference>
<dbReference type="GO" id="GO:0005886">
    <property type="term" value="C:plasma membrane"/>
    <property type="evidence" value="ECO:0007669"/>
    <property type="project" value="TreeGrafter"/>
</dbReference>
<feature type="transmembrane region" description="Helical" evidence="5">
    <location>
        <begin position="287"/>
        <end position="307"/>
    </location>
</feature>
<evidence type="ECO:0000256" key="1">
    <source>
        <dbReference type="ARBA" id="ARBA00004141"/>
    </source>
</evidence>
<dbReference type="InterPro" id="IPR011701">
    <property type="entry name" value="MFS"/>
</dbReference>
<feature type="transmembrane region" description="Helical" evidence="5">
    <location>
        <begin position="78"/>
        <end position="99"/>
    </location>
</feature>
<organism evidence="7 8">
    <name type="scientific">Thyridium curvatum</name>
    <dbReference type="NCBI Taxonomy" id="1093900"/>
    <lineage>
        <taxon>Eukaryota</taxon>
        <taxon>Fungi</taxon>
        <taxon>Dikarya</taxon>
        <taxon>Ascomycota</taxon>
        <taxon>Pezizomycotina</taxon>
        <taxon>Sordariomycetes</taxon>
        <taxon>Sordariomycetidae</taxon>
        <taxon>Thyridiales</taxon>
        <taxon>Thyridiaceae</taxon>
        <taxon>Thyridium</taxon>
    </lineage>
</organism>
<dbReference type="STRING" id="1093900.A0A507B0H1"/>
<feature type="domain" description="Major facilitator superfamily (MFS) profile" evidence="6">
    <location>
        <begin position="1"/>
        <end position="449"/>
    </location>
</feature>
<dbReference type="InParanoid" id="A0A507B0H1"/>
<evidence type="ECO:0000256" key="3">
    <source>
        <dbReference type="ARBA" id="ARBA00022989"/>
    </source>
</evidence>
<evidence type="ECO:0000313" key="8">
    <source>
        <dbReference type="Proteomes" id="UP000319257"/>
    </source>
</evidence>
<keyword evidence="2 5" id="KW-0812">Transmembrane</keyword>
<feature type="transmembrane region" description="Helical" evidence="5">
    <location>
        <begin position="137"/>
        <end position="157"/>
    </location>
</feature>
<dbReference type="InterPro" id="IPR036259">
    <property type="entry name" value="MFS_trans_sf"/>
</dbReference>
<evidence type="ECO:0000256" key="4">
    <source>
        <dbReference type="ARBA" id="ARBA00023136"/>
    </source>
</evidence>
<dbReference type="PANTHER" id="PTHR23502">
    <property type="entry name" value="MAJOR FACILITATOR SUPERFAMILY"/>
    <property type="match status" value="1"/>
</dbReference>
<feature type="transmembrane region" description="Helical" evidence="5">
    <location>
        <begin position="48"/>
        <end position="66"/>
    </location>
</feature>
<feature type="transmembrane region" description="Helical" evidence="5">
    <location>
        <begin position="328"/>
        <end position="349"/>
    </location>
</feature>
<feature type="transmembrane region" description="Helical" evidence="5">
    <location>
        <begin position="355"/>
        <end position="380"/>
    </location>
</feature>
<reference evidence="7 8" key="1">
    <citation type="submission" date="2019-06" db="EMBL/GenBank/DDBJ databases">
        <title>Draft genome sequence of the filamentous fungus Phialemoniopsis curvata isolated from diesel fuel.</title>
        <authorList>
            <person name="Varaljay V.A."/>
            <person name="Lyon W.J."/>
            <person name="Crouch A.L."/>
            <person name="Drake C.E."/>
            <person name="Hollomon J.M."/>
            <person name="Nadeau L.J."/>
            <person name="Nunn H.S."/>
            <person name="Stevenson B.S."/>
            <person name="Bojanowski C.L."/>
            <person name="Crookes-Goodson W.J."/>
        </authorList>
    </citation>
    <scope>NUCLEOTIDE SEQUENCE [LARGE SCALE GENOMIC DNA]</scope>
    <source>
        <strain evidence="7 8">D216</strain>
    </source>
</reference>
<proteinExistence type="predicted"/>
<dbReference type="SUPFAM" id="SSF103473">
    <property type="entry name" value="MFS general substrate transporter"/>
    <property type="match status" value="1"/>
</dbReference>
<dbReference type="EMBL" id="SKBQ01000005">
    <property type="protein sequence ID" value="TPX10020.1"/>
    <property type="molecule type" value="Genomic_DNA"/>
</dbReference>